<dbReference type="AlphaFoldDB" id="A0A2W5TFV1"/>
<dbReference type="EMBL" id="QFQP01000011">
    <property type="protein sequence ID" value="PZR12787.1"/>
    <property type="molecule type" value="Genomic_DNA"/>
</dbReference>
<name>A0A2W5TFV1_9BACT</name>
<evidence type="ECO:0000313" key="1">
    <source>
        <dbReference type="EMBL" id="PZR12787.1"/>
    </source>
</evidence>
<dbReference type="Proteomes" id="UP000249061">
    <property type="component" value="Unassembled WGS sequence"/>
</dbReference>
<accession>A0A2W5TFV1</accession>
<organism evidence="1 2">
    <name type="scientific">Archangium gephyra</name>
    <dbReference type="NCBI Taxonomy" id="48"/>
    <lineage>
        <taxon>Bacteria</taxon>
        <taxon>Pseudomonadati</taxon>
        <taxon>Myxococcota</taxon>
        <taxon>Myxococcia</taxon>
        <taxon>Myxococcales</taxon>
        <taxon>Cystobacterineae</taxon>
        <taxon>Archangiaceae</taxon>
        <taxon>Archangium</taxon>
    </lineage>
</organism>
<proteinExistence type="predicted"/>
<evidence type="ECO:0000313" key="2">
    <source>
        <dbReference type="Proteomes" id="UP000249061"/>
    </source>
</evidence>
<comment type="caution">
    <text evidence="1">The sequence shown here is derived from an EMBL/GenBank/DDBJ whole genome shotgun (WGS) entry which is preliminary data.</text>
</comment>
<sequence length="221" mass="22925">MNRFGVGATQDGQVGDCIPQAMLPFRPDGGTDLFCMVPTTIVSVPGVGLSLFKDSSCEQPSVVGASNYVSSTHFGNYQWFIAATNQGFTVSSPVVTKAITAHLTIDTTAPRLRPNQCNTVQVTARGANEVLAFAAANVTPTVSFVQNSSLRPNCGATQFVAGDAVMSIGVNPAASGDVTLNVTHPLFPDGLQAVLPLCKAQGVTCATNNECCSENCSSSCQ</sequence>
<reference evidence="1 2" key="1">
    <citation type="submission" date="2017-08" db="EMBL/GenBank/DDBJ databases">
        <title>Infants hospitalized years apart are colonized by the same room-sourced microbial strains.</title>
        <authorList>
            <person name="Brooks B."/>
            <person name="Olm M.R."/>
            <person name="Firek B.A."/>
            <person name="Baker R."/>
            <person name="Thomas B.C."/>
            <person name="Morowitz M.J."/>
            <person name="Banfield J.F."/>
        </authorList>
    </citation>
    <scope>NUCLEOTIDE SEQUENCE [LARGE SCALE GENOMIC DNA]</scope>
    <source>
        <strain evidence="1">S2_003_000_R2_14</strain>
    </source>
</reference>
<gene>
    <name evidence="1" type="ORF">DI536_14565</name>
</gene>
<protein>
    <submittedName>
        <fullName evidence="1">Uncharacterized protein</fullName>
    </submittedName>
</protein>